<dbReference type="InterPro" id="IPR050564">
    <property type="entry name" value="F420-G6PD/mer"/>
</dbReference>
<proteinExistence type="predicted"/>
<reference evidence="3 4" key="1">
    <citation type="submission" date="2016-10" db="EMBL/GenBank/DDBJ databases">
        <authorList>
            <person name="de Groot N.N."/>
        </authorList>
    </citation>
    <scope>NUCLEOTIDE SEQUENCE [LARGE SCALE GENOMIC DNA]</scope>
    <source>
        <strain evidence="3 4">DSM 43067</strain>
    </source>
</reference>
<dbReference type="GO" id="GO:0016705">
    <property type="term" value="F:oxidoreductase activity, acting on paired donors, with incorporation or reduction of molecular oxygen"/>
    <property type="evidence" value="ECO:0007669"/>
    <property type="project" value="InterPro"/>
</dbReference>
<keyword evidence="3" id="KW-0503">Monooxygenase</keyword>
<dbReference type="GO" id="GO:0004497">
    <property type="term" value="F:monooxygenase activity"/>
    <property type="evidence" value="ECO:0007669"/>
    <property type="project" value="UniProtKB-KW"/>
</dbReference>
<name>A0A1I5NLC4_9ACTN</name>
<feature type="domain" description="Luciferase-like" evidence="2">
    <location>
        <begin position="19"/>
        <end position="334"/>
    </location>
</feature>
<dbReference type="eggNOG" id="COG2141">
    <property type="taxonomic scope" value="Bacteria"/>
</dbReference>
<dbReference type="AlphaFoldDB" id="A0A1I5NLC4"/>
<organism evidence="3 4">
    <name type="scientific">Actinomadura madurae</name>
    <dbReference type="NCBI Taxonomy" id="1993"/>
    <lineage>
        <taxon>Bacteria</taxon>
        <taxon>Bacillati</taxon>
        <taxon>Actinomycetota</taxon>
        <taxon>Actinomycetes</taxon>
        <taxon>Streptosporangiales</taxon>
        <taxon>Thermomonosporaceae</taxon>
        <taxon>Actinomadura</taxon>
    </lineage>
</organism>
<evidence type="ECO:0000256" key="1">
    <source>
        <dbReference type="ARBA" id="ARBA00023002"/>
    </source>
</evidence>
<dbReference type="Gene3D" id="3.20.20.30">
    <property type="entry name" value="Luciferase-like domain"/>
    <property type="match status" value="1"/>
</dbReference>
<sequence length="373" mass="40760">MVEIATEVRWQDHRLEIPMERIRLSEELGFDAVFTAGGYGCEELVELGYIAAQTSRLKIGTRITEVTGRAPAMAAMAFQTLNHLTGGGRVIAGLGTGSVPTAEGMQGRPWGRPVSRMRDFVTIMRQLLAGEKADHQGKEWSAPYQGPGARGAEPSAIGLVPLGEIPVMVGAAGPQMTTLAAEIGDGWMPASWAPGIMPLMEPLLQKGFERAGDGRSLKDFEIWGHVDMNVHDDVREAMRPFKEYVVTWSQMQHQFMAARGYPDLSATLGAIIAEATEAGAADDPRARHLEGRPMLDEPYWQRALDAVPDEYIDDGWLVGPVRRIRNRVAPWLDCGLTGVVFRYGDQLTHDRHVENLDAFRAVAAAAGRASFTG</sequence>
<dbReference type="SUPFAM" id="SSF51679">
    <property type="entry name" value="Bacterial luciferase-like"/>
    <property type="match status" value="1"/>
</dbReference>
<dbReference type="EMBL" id="FOVH01000012">
    <property type="protein sequence ID" value="SFP22599.1"/>
    <property type="molecule type" value="Genomic_DNA"/>
</dbReference>
<evidence type="ECO:0000313" key="4">
    <source>
        <dbReference type="Proteomes" id="UP000183413"/>
    </source>
</evidence>
<evidence type="ECO:0000259" key="2">
    <source>
        <dbReference type="Pfam" id="PF00296"/>
    </source>
</evidence>
<dbReference type="PANTHER" id="PTHR43244">
    <property type="match status" value="1"/>
</dbReference>
<gene>
    <name evidence="3" type="ORF">SAMN04489713_112209</name>
</gene>
<dbReference type="InterPro" id="IPR036661">
    <property type="entry name" value="Luciferase-like_sf"/>
</dbReference>
<accession>A0A1I5NLC4</accession>
<dbReference type="PANTHER" id="PTHR43244:SF1">
    <property type="entry name" value="5,10-METHYLENETETRAHYDROMETHANOPTERIN REDUCTASE"/>
    <property type="match status" value="1"/>
</dbReference>
<keyword evidence="4" id="KW-1185">Reference proteome</keyword>
<dbReference type="RefSeq" id="WP_075023089.1">
    <property type="nucleotide sequence ID" value="NZ_CP083237.1"/>
</dbReference>
<dbReference type="InParanoid" id="A0A1I5NLC4"/>
<dbReference type="CDD" id="cd01097">
    <property type="entry name" value="Tetrahydromethanopterin_reductase"/>
    <property type="match status" value="1"/>
</dbReference>
<keyword evidence="1" id="KW-0560">Oxidoreductase</keyword>
<protein>
    <submittedName>
        <fullName evidence="3">Flavin-dependent oxidoreductase, luciferase family (Includes alkanesulfonate monooxygenase SsuD and methylene tetrahydromethanopterin reductase)</fullName>
    </submittedName>
</protein>
<dbReference type="InterPro" id="IPR011251">
    <property type="entry name" value="Luciferase-like_dom"/>
</dbReference>
<dbReference type="Proteomes" id="UP000183413">
    <property type="component" value="Unassembled WGS sequence"/>
</dbReference>
<dbReference type="STRING" id="1993.SAMN04489713_112209"/>
<dbReference type="GeneID" id="99650900"/>
<evidence type="ECO:0000313" key="3">
    <source>
        <dbReference type="EMBL" id="SFP22599.1"/>
    </source>
</evidence>
<dbReference type="Pfam" id="PF00296">
    <property type="entry name" value="Bac_luciferase"/>
    <property type="match status" value="1"/>
</dbReference>